<comment type="similarity">
    <text evidence="2">Belongs to the isochorismate synthase family.</text>
</comment>
<dbReference type="Proteomes" id="UP000515663">
    <property type="component" value="Chromosome"/>
</dbReference>
<dbReference type="SUPFAM" id="SSF56322">
    <property type="entry name" value="ADC synthase"/>
    <property type="match status" value="1"/>
</dbReference>
<evidence type="ECO:0000256" key="3">
    <source>
        <dbReference type="ARBA" id="ARBA00012824"/>
    </source>
</evidence>
<dbReference type="Pfam" id="PF00425">
    <property type="entry name" value="Chorismate_bind"/>
    <property type="match status" value="1"/>
</dbReference>
<evidence type="ECO:0000313" key="8">
    <source>
        <dbReference type="Proteomes" id="UP000515663"/>
    </source>
</evidence>
<evidence type="ECO:0000256" key="5">
    <source>
        <dbReference type="ARBA" id="ARBA00041564"/>
    </source>
</evidence>
<organism evidence="7 8">
    <name type="scientific">Gordonia jinghuaiqii</name>
    <dbReference type="NCBI Taxonomy" id="2758710"/>
    <lineage>
        <taxon>Bacteria</taxon>
        <taxon>Bacillati</taxon>
        <taxon>Actinomycetota</taxon>
        <taxon>Actinomycetes</taxon>
        <taxon>Mycobacteriales</taxon>
        <taxon>Gordoniaceae</taxon>
        <taxon>Gordonia</taxon>
    </lineage>
</organism>
<gene>
    <name evidence="7" type="ORF">H1R19_19070</name>
</gene>
<protein>
    <recommendedName>
        <fullName evidence="3">isochorismate synthase</fullName>
        <ecNumber evidence="3">5.4.4.2</ecNumber>
    </recommendedName>
    <alternativeName>
        <fullName evidence="5">Isochorismate mutase</fullName>
    </alternativeName>
</protein>
<keyword evidence="8" id="KW-1185">Reference proteome</keyword>
<dbReference type="InterPro" id="IPR019999">
    <property type="entry name" value="Anth_synth_I-like"/>
</dbReference>
<proteinExistence type="inferred from homology"/>
<dbReference type="KEGG" id="gji:H1R19_19070"/>
<dbReference type="RefSeq" id="WP_188331420.1">
    <property type="nucleotide sequence ID" value="NZ_CP059491.1"/>
</dbReference>
<evidence type="ECO:0000256" key="2">
    <source>
        <dbReference type="ARBA" id="ARBA00005297"/>
    </source>
</evidence>
<evidence type="ECO:0000313" key="7">
    <source>
        <dbReference type="EMBL" id="QMT04021.1"/>
    </source>
</evidence>
<evidence type="ECO:0000256" key="1">
    <source>
        <dbReference type="ARBA" id="ARBA00000799"/>
    </source>
</evidence>
<dbReference type="PRINTS" id="PR00095">
    <property type="entry name" value="ANTSNTHASEI"/>
</dbReference>
<accession>A0A7D7LXF4</accession>
<reference evidence="8" key="1">
    <citation type="submission" date="2020-07" db="EMBL/GenBank/DDBJ databases">
        <title>novel species isolated from the respiratory tract of Marmot.</title>
        <authorList>
            <person name="Zhang G."/>
        </authorList>
    </citation>
    <scope>NUCLEOTIDE SEQUENCE [LARGE SCALE GENOMIC DNA]</scope>
    <source>
        <strain evidence="8">686</strain>
    </source>
</reference>
<dbReference type="Gene3D" id="3.60.120.10">
    <property type="entry name" value="Anthranilate synthase"/>
    <property type="match status" value="1"/>
</dbReference>
<dbReference type="NCBIfam" id="TIGR00543">
    <property type="entry name" value="isochor_syn"/>
    <property type="match status" value="1"/>
</dbReference>
<evidence type="ECO:0000256" key="4">
    <source>
        <dbReference type="ARBA" id="ARBA00023235"/>
    </source>
</evidence>
<dbReference type="InterPro" id="IPR005801">
    <property type="entry name" value="ADC_synthase"/>
</dbReference>
<dbReference type="PANTHER" id="PTHR42839:SF2">
    <property type="entry name" value="ISOCHORISMATE SYNTHASE ENTC"/>
    <property type="match status" value="1"/>
</dbReference>
<dbReference type="InterPro" id="IPR004561">
    <property type="entry name" value="IsoChor_synthase"/>
</dbReference>
<name>A0A7D7LXF4_9ACTN</name>
<keyword evidence="4 7" id="KW-0413">Isomerase</keyword>
<dbReference type="EC" id="5.4.4.2" evidence="3"/>
<comment type="catalytic activity">
    <reaction evidence="1">
        <text>chorismate = isochorismate</text>
        <dbReference type="Rhea" id="RHEA:18985"/>
        <dbReference type="ChEBI" id="CHEBI:29748"/>
        <dbReference type="ChEBI" id="CHEBI:29780"/>
        <dbReference type="EC" id="5.4.4.2"/>
    </reaction>
</comment>
<dbReference type="GO" id="GO:0008909">
    <property type="term" value="F:isochorismate synthase activity"/>
    <property type="evidence" value="ECO:0007669"/>
    <property type="project" value="UniProtKB-EC"/>
</dbReference>
<sequence length="357" mass="37166">MFVLSRPHGTVRGRGVTAAFTDVDEASASLRSGAVRSLTGAIPFDVADTAALVAPEALLSTGTPLSGGAPLTRRAVSTVLHPTGEEHRERVAHAVKRIVAGDVGKVVLARSVDIVLDDAVRPAELLDALAGGNAGHNAFGVDLGAATGSGSWLLGASPEALLRKSGRTVTCHPYAGSAPRSPDPGIDRATAEELSSSAKDLAEHAFVVEHLRERLTHLCDDVQAPSTPQLESTGEMWHLATPIRATLRDRSTTALDLALLLGPTPAVCGTPSDVAAQIIREVEGDRGFYAGAVGWCDAAGDGEWMVTIRCLELAADRRSLRTWAGGGIVEHSDPQAELDETAAKLRTVLNALGIGEI</sequence>
<evidence type="ECO:0000259" key="6">
    <source>
        <dbReference type="Pfam" id="PF00425"/>
    </source>
</evidence>
<dbReference type="PANTHER" id="PTHR42839">
    <property type="entry name" value="ISOCHORISMATE SYNTHASE ENTC"/>
    <property type="match status" value="1"/>
</dbReference>
<dbReference type="InterPro" id="IPR015890">
    <property type="entry name" value="Chorismate_C"/>
</dbReference>
<dbReference type="AlphaFoldDB" id="A0A7D7LXF4"/>
<dbReference type="EMBL" id="CP059491">
    <property type="protein sequence ID" value="QMT04021.1"/>
    <property type="molecule type" value="Genomic_DNA"/>
</dbReference>
<feature type="domain" description="Chorismate-utilising enzyme C-terminal" evidence="6">
    <location>
        <begin position="85"/>
        <end position="344"/>
    </location>
</feature>